<accession>A0ABN4PXW5</accession>
<evidence type="ECO:0000313" key="3">
    <source>
        <dbReference type="Proteomes" id="UP000266744"/>
    </source>
</evidence>
<gene>
    <name evidence="2" type="ORF">PL78_18465</name>
</gene>
<dbReference type="Pfam" id="PF02627">
    <property type="entry name" value="CMD"/>
    <property type="match status" value="1"/>
</dbReference>
<name>A0ABN4PXW5_YERET</name>
<dbReference type="SUPFAM" id="SSF69118">
    <property type="entry name" value="AhpD-like"/>
    <property type="match status" value="1"/>
</dbReference>
<dbReference type="Gene3D" id="1.20.1290.10">
    <property type="entry name" value="AhpD-like"/>
    <property type="match status" value="1"/>
</dbReference>
<protein>
    <recommendedName>
        <fullName evidence="1">Carboxymuconolactone decarboxylase-like domain-containing protein</fullName>
    </recommendedName>
</protein>
<organism evidence="2 3">
    <name type="scientific">Yersinia entomophaga</name>
    <dbReference type="NCBI Taxonomy" id="935293"/>
    <lineage>
        <taxon>Bacteria</taxon>
        <taxon>Pseudomonadati</taxon>
        <taxon>Pseudomonadota</taxon>
        <taxon>Gammaproteobacteria</taxon>
        <taxon>Enterobacterales</taxon>
        <taxon>Yersiniaceae</taxon>
        <taxon>Yersinia</taxon>
    </lineage>
</organism>
<dbReference type="RefSeq" id="WP_064517912.1">
    <property type="nucleotide sequence ID" value="NZ_CBCSBH010000067.1"/>
</dbReference>
<keyword evidence="3" id="KW-1185">Reference proteome</keyword>
<dbReference type="InterPro" id="IPR003779">
    <property type="entry name" value="CMD-like"/>
</dbReference>
<feature type="domain" description="Carboxymuconolactone decarboxylase-like" evidence="1">
    <location>
        <begin position="41"/>
        <end position="119"/>
    </location>
</feature>
<dbReference type="PANTHER" id="PTHR35446:SF3">
    <property type="entry name" value="CMD DOMAIN-CONTAINING PROTEIN"/>
    <property type="match status" value="1"/>
</dbReference>
<dbReference type="EMBL" id="CP010029">
    <property type="protein sequence ID" value="ANI31794.1"/>
    <property type="molecule type" value="Genomic_DNA"/>
</dbReference>
<dbReference type="PANTHER" id="PTHR35446">
    <property type="entry name" value="SI:CH211-175M2.5"/>
    <property type="match status" value="1"/>
</dbReference>
<proteinExistence type="predicted"/>
<dbReference type="Proteomes" id="UP000266744">
    <property type="component" value="Chromosome"/>
</dbReference>
<sequence length="185" mass="20210">MNRLTPYTIKTVSRENRPIFEHVNNELGFIPNLFGVLAHAPKVLNAYTKMSAVNGSADLNQSEREVVKLASATAHECHFCVAGHCAVIDRNDLLAPDIAQALRQGDNLADDRLNAIAAFTRAIIRSQGNVSEPEYQAFLQAGYNMENALEVIFGVSLATLANFANNLAQPPLNVELEPYSWAGSK</sequence>
<reference evidence="3" key="1">
    <citation type="journal article" date="2016" name="Toxins">
        <title>The Draft Genome Sequence of the Yersinia entomophaga Entomopathogenic Type Strain MH96T.</title>
        <authorList>
            <person name="Hurst M.R."/>
            <person name="Beattie A."/>
            <person name="Altermann E."/>
            <person name="Moraga R.M."/>
            <person name="Harper L.A."/>
            <person name="Calder J."/>
            <person name="Laugraud A."/>
        </authorList>
    </citation>
    <scope>NUCLEOTIDE SEQUENCE [LARGE SCALE GENOMIC DNA]</scope>
    <source>
        <strain evidence="3">MH96</strain>
    </source>
</reference>
<evidence type="ECO:0000259" key="1">
    <source>
        <dbReference type="Pfam" id="PF02627"/>
    </source>
</evidence>
<dbReference type="InterPro" id="IPR029032">
    <property type="entry name" value="AhpD-like"/>
</dbReference>
<evidence type="ECO:0000313" key="2">
    <source>
        <dbReference type="EMBL" id="ANI31794.1"/>
    </source>
</evidence>